<accession>A0ABT4RGP8</accession>
<name>A0ABT4RGP8_9ACTN</name>
<proteinExistence type="predicted"/>
<dbReference type="EMBL" id="JAPCID010000011">
    <property type="protein sequence ID" value="MDA0137731.1"/>
    <property type="molecule type" value="Genomic_DNA"/>
</dbReference>
<keyword evidence="3" id="KW-1185">Reference proteome</keyword>
<evidence type="ECO:0000256" key="1">
    <source>
        <dbReference type="SAM" id="Phobius"/>
    </source>
</evidence>
<feature type="transmembrane region" description="Helical" evidence="1">
    <location>
        <begin position="49"/>
        <end position="71"/>
    </location>
</feature>
<reference evidence="2" key="1">
    <citation type="submission" date="2022-10" db="EMBL/GenBank/DDBJ databases">
        <title>The WGS of Solirubrobacter sp. CPCC 204708.</title>
        <authorList>
            <person name="Jiang Z."/>
        </authorList>
    </citation>
    <scope>NUCLEOTIDE SEQUENCE</scope>
    <source>
        <strain evidence="2">CPCC 204708</strain>
    </source>
</reference>
<comment type="caution">
    <text evidence="2">The sequence shown here is derived from an EMBL/GenBank/DDBJ whole genome shotgun (WGS) entry which is preliminary data.</text>
</comment>
<protein>
    <submittedName>
        <fullName evidence="2">Uncharacterized protein</fullName>
    </submittedName>
</protein>
<keyword evidence="1" id="KW-1133">Transmembrane helix</keyword>
<gene>
    <name evidence="2" type="ORF">OJ962_09495</name>
</gene>
<keyword evidence="1" id="KW-0812">Transmembrane</keyword>
<dbReference type="Proteomes" id="UP001147700">
    <property type="component" value="Unassembled WGS sequence"/>
</dbReference>
<feature type="transmembrane region" description="Helical" evidence="1">
    <location>
        <begin position="12"/>
        <end position="37"/>
    </location>
</feature>
<keyword evidence="1" id="KW-0472">Membrane</keyword>
<organism evidence="2 3">
    <name type="scientific">Solirubrobacter deserti</name>
    <dbReference type="NCBI Taxonomy" id="2282478"/>
    <lineage>
        <taxon>Bacteria</taxon>
        <taxon>Bacillati</taxon>
        <taxon>Actinomycetota</taxon>
        <taxon>Thermoleophilia</taxon>
        <taxon>Solirubrobacterales</taxon>
        <taxon>Solirubrobacteraceae</taxon>
        <taxon>Solirubrobacter</taxon>
    </lineage>
</organism>
<dbReference type="RefSeq" id="WP_202952999.1">
    <property type="nucleotide sequence ID" value="NZ_JAPCID010000011.1"/>
</dbReference>
<evidence type="ECO:0000313" key="2">
    <source>
        <dbReference type="EMBL" id="MDA0137731.1"/>
    </source>
</evidence>
<evidence type="ECO:0000313" key="3">
    <source>
        <dbReference type="Proteomes" id="UP001147700"/>
    </source>
</evidence>
<feature type="transmembrane region" description="Helical" evidence="1">
    <location>
        <begin position="105"/>
        <end position="127"/>
    </location>
</feature>
<sequence>MLRSPYSPPALLLVLLMAAGSIVMWIGVPLGLIYAAAQLADSSRPSAGPYLLILVGLPIGMAIVAKLLGWLDRLHSRLTGRERGRHRASWLRSMRAERTSTARGGVLDTVMIVSVALALVVFAVWFFGFAGSSLPT</sequence>